<name>A0A1J1H7R3_PLARL</name>
<dbReference type="AlphaFoldDB" id="A0A1J1H7R3"/>
<gene>
    <name evidence="2" type="ORF">PRELSG_1130300</name>
</gene>
<sequence>MNIISIKYINSFVRSNIFLGYLKIKIRKYERTREFRTYLKHSNILRVDKKFYDALNFEKSLNETLSNVQKILNENNFYVYIKNKEGNKYDLKLKKAENEVDIFKLLNILNKILVIIKKNDDLKIKIWKSEVFLDFLTYLKIKIPIFNFHELFLFVLCFSKIQFMPQILLNEILETARDEFFLNNFFKDDRNKFFQFLLLLSNIKNIKSSPVNSNFSTFINNYIKVILDNIQKKEICVSEEKLHEKEIKESNQEIKDNYLTIDCYMLLCTSLYNFNIRDFALFYEVSNQIIKILDNTSIVMEKVEVGNKLINIYLSFCSLGYDNYYFYDKLNSFLYNVIDFLPLSSCVTLLLCISTLKEQINFNFPLCILSLLEKNFINKFYSLDDKDLLLLIYLFTYLKLYISHHESYICMIDYLFNFRNFNLSNEDDKLKLFQIYVSLTQGNNNSNNNEIMKENINELEEDNKELHLNKKKNQNNINKLIFEKLENIGAINKILKNIQLDNEHNIPELNNDINEHIDDLYLLLNNEFNNKIFKVKKIRKNEILFNYYLNHIYLVLHKIDNSEKEHQVIIHFETSPFYNFNNTIDIYTNMKKQHIHNLNINYILIKLCLWKNFTLEEKKKFLAHEILSKL</sequence>
<accession>A0A1J1H7R3</accession>
<dbReference type="EMBL" id="LN835306">
    <property type="protein sequence ID" value="CRH00955.1"/>
    <property type="molecule type" value="Genomic_DNA"/>
</dbReference>
<dbReference type="VEuPathDB" id="PlasmoDB:PRELSG_1130300"/>
<organism evidence="2 3">
    <name type="scientific">Plasmodium relictum</name>
    <dbReference type="NCBI Taxonomy" id="85471"/>
    <lineage>
        <taxon>Eukaryota</taxon>
        <taxon>Sar</taxon>
        <taxon>Alveolata</taxon>
        <taxon>Apicomplexa</taxon>
        <taxon>Aconoidasida</taxon>
        <taxon>Haemosporida</taxon>
        <taxon>Plasmodiidae</taxon>
        <taxon>Plasmodium</taxon>
        <taxon>Plasmodium (Haemamoeba)</taxon>
    </lineage>
</organism>
<dbReference type="KEGG" id="prel:PRELSG_1130300"/>
<dbReference type="OrthoDB" id="372396at2759"/>
<evidence type="ECO:0000313" key="2">
    <source>
        <dbReference type="EMBL" id="CRH00955.1"/>
    </source>
</evidence>
<reference evidence="2 3" key="1">
    <citation type="submission" date="2015-04" db="EMBL/GenBank/DDBJ databases">
        <authorList>
            <consortium name="Pathogen Informatics"/>
        </authorList>
    </citation>
    <scope>NUCLEOTIDE SEQUENCE [LARGE SCALE GENOMIC DNA]</scope>
    <source>
        <strain evidence="2 3">SGS1</strain>
    </source>
</reference>
<keyword evidence="1" id="KW-0175">Coiled coil</keyword>
<keyword evidence="3" id="KW-1185">Reference proteome</keyword>
<dbReference type="OMA" id="KIQFMPQ"/>
<dbReference type="RefSeq" id="XP_028533956.1">
    <property type="nucleotide sequence ID" value="XM_028677582.1"/>
</dbReference>
<protein>
    <submittedName>
        <fullName evidence="2">Uncharacterized protein</fullName>
    </submittedName>
</protein>
<proteinExistence type="predicted"/>
<feature type="coiled-coil region" evidence="1">
    <location>
        <begin position="442"/>
        <end position="476"/>
    </location>
</feature>
<dbReference type="Proteomes" id="UP000220158">
    <property type="component" value="Chromosome 11"/>
</dbReference>
<dbReference type="GeneID" id="39737082"/>
<evidence type="ECO:0000256" key="1">
    <source>
        <dbReference type="SAM" id="Coils"/>
    </source>
</evidence>
<evidence type="ECO:0000313" key="3">
    <source>
        <dbReference type="Proteomes" id="UP000220158"/>
    </source>
</evidence>